<comment type="caution">
    <text evidence="1">The sequence shown here is derived from an EMBL/GenBank/DDBJ whole genome shotgun (WGS) entry which is preliminary data.</text>
</comment>
<accession>A0ABD6D4V4</accession>
<protein>
    <submittedName>
        <fullName evidence="1">Uncharacterized protein</fullName>
    </submittedName>
</protein>
<gene>
    <name evidence="1" type="ORF">ACFSBJ_15850</name>
</gene>
<sequence length="107" mass="11744">MTQSELDDSGNNFRAEALLHNFRSFIEQLEERSGSHAGDMIHNGTVLDGETISQAPERFVEEYLIRPMAVSLGYDYRPQPTGIAGIEDKIPDFSITNALGTVIGSVS</sequence>
<dbReference type="RefSeq" id="WP_256405422.1">
    <property type="nucleotide sequence ID" value="NZ_CP187151.1"/>
</dbReference>
<organism evidence="1 2">
    <name type="scientific">Haloplanus ruber</name>
    <dbReference type="NCBI Taxonomy" id="869892"/>
    <lineage>
        <taxon>Archaea</taxon>
        <taxon>Methanobacteriati</taxon>
        <taxon>Methanobacteriota</taxon>
        <taxon>Stenosarchaea group</taxon>
        <taxon>Halobacteria</taxon>
        <taxon>Halobacteriales</taxon>
        <taxon>Haloferacaceae</taxon>
        <taxon>Haloplanus</taxon>
    </lineage>
</organism>
<dbReference type="Proteomes" id="UP001597075">
    <property type="component" value="Unassembled WGS sequence"/>
</dbReference>
<evidence type="ECO:0000313" key="1">
    <source>
        <dbReference type="EMBL" id="MFD1635204.1"/>
    </source>
</evidence>
<evidence type="ECO:0000313" key="2">
    <source>
        <dbReference type="Proteomes" id="UP001597075"/>
    </source>
</evidence>
<proteinExistence type="predicted"/>
<name>A0ABD6D4V4_9EURY</name>
<keyword evidence="2" id="KW-1185">Reference proteome</keyword>
<reference evidence="1 2" key="1">
    <citation type="journal article" date="2019" name="Int. J. Syst. Evol. Microbiol.">
        <title>The Global Catalogue of Microorganisms (GCM) 10K type strain sequencing project: providing services to taxonomists for standard genome sequencing and annotation.</title>
        <authorList>
            <consortium name="The Broad Institute Genomics Platform"/>
            <consortium name="The Broad Institute Genome Sequencing Center for Infectious Disease"/>
            <person name="Wu L."/>
            <person name="Ma J."/>
        </authorList>
    </citation>
    <scope>NUCLEOTIDE SEQUENCE [LARGE SCALE GENOMIC DNA]</scope>
    <source>
        <strain evidence="1 2">CGMCC 1.10594</strain>
    </source>
</reference>
<dbReference type="AlphaFoldDB" id="A0ABD6D4V4"/>
<dbReference type="EMBL" id="JBHUDL010000010">
    <property type="protein sequence ID" value="MFD1635204.1"/>
    <property type="molecule type" value="Genomic_DNA"/>
</dbReference>